<evidence type="ECO:0000313" key="5">
    <source>
        <dbReference type="Proteomes" id="UP001165492"/>
    </source>
</evidence>
<dbReference type="Proteomes" id="UP001165492">
    <property type="component" value="Unassembled WGS sequence"/>
</dbReference>
<dbReference type="SUPFAM" id="SSF52218">
    <property type="entry name" value="Flavoproteins"/>
    <property type="match status" value="1"/>
</dbReference>
<evidence type="ECO:0000256" key="1">
    <source>
        <dbReference type="ARBA" id="ARBA00022630"/>
    </source>
</evidence>
<accession>A0ABS8HWR9</accession>
<keyword evidence="5" id="KW-1185">Reference proteome</keyword>
<evidence type="ECO:0000313" key="4">
    <source>
        <dbReference type="EMBL" id="MCC5466703.1"/>
    </source>
</evidence>
<evidence type="ECO:0000259" key="3">
    <source>
        <dbReference type="Pfam" id="PF03358"/>
    </source>
</evidence>
<dbReference type="PANTHER" id="PTHR43278">
    <property type="entry name" value="NAD(P)H-DEPENDENT FMN-CONTAINING OXIDOREDUCTASE YWQN-RELATED"/>
    <property type="match status" value="1"/>
</dbReference>
<dbReference type="PANTHER" id="PTHR43278:SF2">
    <property type="entry name" value="IRON-SULFUR FLAVOPROTEIN"/>
    <property type="match status" value="1"/>
</dbReference>
<comment type="caution">
    <text evidence="4">The sequence shown here is derived from an EMBL/GenBank/DDBJ whole genome shotgun (WGS) entry which is preliminary data.</text>
</comment>
<sequence>MKVVTLLGSPKKNGKTAEALSMFEENILSKGHEVERIHLTDYTIKGCVGCLACMQKQDELGCALKDDAVSIFERMISADAIVYASPIYAFDFTSQIKSLIDRHLCLTIDYGSPNQTSFIDGKRVALLVTCGGPTEGNADLVQVIFDRSMMGVLKCNSVGKYIISLSSEPDFNDRAKEVTDKLARAII</sequence>
<dbReference type="InterPro" id="IPR051796">
    <property type="entry name" value="ISF_SsuE-like"/>
</dbReference>
<dbReference type="Gene3D" id="3.40.50.360">
    <property type="match status" value="1"/>
</dbReference>
<protein>
    <submittedName>
        <fullName evidence="4">Flavodoxin family protein</fullName>
    </submittedName>
</protein>
<dbReference type="RefSeq" id="WP_229535821.1">
    <property type="nucleotide sequence ID" value="NZ_JAJHJB010000021.1"/>
</dbReference>
<dbReference type="Pfam" id="PF03358">
    <property type="entry name" value="FMN_red"/>
    <property type="match status" value="1"/>
</dbReference>
<organism evidence="4 5">
    <name type="scientific">Pelosinus baikalensis</name>
    <dbReference type="NCBI Taxonomy" id="2892015"/>
    <lineage>
        <taxon>Bacteria</taxon>
        <taxon>Bacillati</taxon>
        <taxon>Bacillota</taxon>
        <taxon>Negativicutes</taxon>
        <taxon>Selenomonadales</taxon>
        <taxon>Sporomusaceae</taxon>
        <taxon>Pelosinus</taxon>
    </lineage>
</organism>
<keyword evidence="2" id="KW-0288">FMN</keyword>
<gene>
    <name evidence="4" type="ORF">LMF89_15250</name>
</gene>
<dbReference type="InterPro" id="IPR005025">
    <property type="entry name" value="FMN_Rdtase-like_dom"/>
</dbReference>
<evidence type="ECO:0000256" key="2">
    <source>
        <dbReference type="ARBA" id="ARBA00022643"/>
    </source>
</evidence>
<reference evidence="4" key="1">
    <citation type="submission" date="2021-11" db="EMBL/GenBank/DDBJ databases">
        <title>Description of a new species Pelosinus isolated from the bottom sediments of Lake Baikal.</title>
        <authorList>
            <person name="Zakharyuk A."/>
        </authorList>
    </citation>
    <scope>NUCLEOTIDE SEQUENCE</scope>
    <source>
        <strain evidence="4">Bkl1</strain>
    </source>
</reference>
<name>A0ABS8HWR9_9FIRM</name>
<keyword evidence="1" id="KW-0285">Flavoprotein</keyword>
<proteinExistence type="predicted"/>
<feature type="domain" description="NADPH-dependent FMN reductase-like" evidence="3">
    <location>
        <begin position="1"/>
        <end position="145"/>
    </location>
</feature>
<dbReference type="EMBL" id="JAJHJB010000021">
    <property type="protein sequence ID" value="MCC5466703.1"/>
    <property type="molecule type" value="Genomic_DNA"/>
</dbReference>
<dbReference type="InterPro" id="IPR029039">
    <property type="entry name" value="Flavoprotein-like_sf"/>
</dbReference>